<keyword evidence="2" id="KW-1185">Reference proteome</keyword>
<dbReference type="EMBL" id="BQNB010008951">
    <property type="protein sequence ID" value="GJS56648.1"/>
    <property type="molecule type" value="Genomic_DNA"/>
</dbReference>
<reference evidence="1" key="1">
    <citation type="journal article" date="2022" name="Int. J. Mol. Sci.">
        <title>Draft Genome of Tanacetum Coccineum: Genomic Comparison of Closely Related Tanacetum-Family Plants.</title>
        <authorList>
            <person name="Yamashiro T."/>
            <person name="Shiraishi A."/>
            <person name="Nakayama K."/>
            <person name="Satake H."/>
        </authorList>
    </citation>
    <scope>NUCLEOTIDE SEQUENCE</scope>
</reference>
<name>A0ABQ4WV27_9ASTR</name>
<proteinExistence type="predicted"/>
<sequence length="158" mass="17002">MVLPWSVTIPPSTGNLSILWAVDGTAWIFLRPGLPMMPLYGDEDLTIMKFIKALVECSSSPRDTINEICLNGQDIYPLNPKSGAVAGITIGLSCPSLLVRGGKEISWLAEKLWVTLCLVIRCQGMGGGALNFTVSIAKISFGVFVKGVNLSYILPDLC</sequence>
<gene>
    <name evidence="1" type="ORF">Tco_0651432</name>
</gene>
<organism evidence="1 2">
    <name type="scientific">Tanacetum coccineum</name>
    <dbReference type="NCBI Taxonomy" id="301880"/>
    <lineage>
        <taxon>Eukaryota</taxon>
        <taxon>Viridiplantae</taxon>
        <taxon>Streptophyta</taxon>
        <taxon>Embryophyta</taxon>
        <taxon>Tracheophyta</taxon>
        <taxon>Spermatophyta</taxon>
        <taxon>Magnoliopsida</taxon>
        <taxon>eudicotyledons</taxon>
        <taxon>Gunneridae</taxon>
        <taxon>Pentapetalae</taxon>
        <taxon>asterids</taxon>
        <taxon>campanulids</taxon>
        <taxon>Asterales</taxon>
        <taxon>Asteraceae</taxon>
        <taxon>Asteroideae</taxon>
        <taxon>Anthemideae</taxon>
        <taxon>Anthemidinae</taxon>
        <taxon>Tanacetum</taxon>
    </lineage>
</organism>
<reference evidence="1" key="2">
    <citation type="submission" date="2022-01" db="EMBL/GenBank/DDBJ databases">
        <authorList>
            <person name="Yamashiro T."/>
            <person name="Shiraishi A."/>
            <person name="Satake H."/>
            <person name="Nakayama K."/>
        </authorList>
    </citation>
    <scope>NUCLEOTIDE SEQUENCE</scope>
</reference>
<evidence type="ECO:0000313" key="1">
    <source>
        <dbReference type="EMBL" id="GJS56648.1"/>
    </source>
</evidence>
<protein>
    <submittedName>
        <fullName evidence="1">Uncharacterized protein</fullName>
    </submittedName>
</protein>
<evidence type="ECO:0000313" key="2">
    <source>
        <dbReference type="Proteomes" id="UP001151760"/>
    </source>
</evidence>
<comment type="caution">
    <text evidence="1">The sequence shown here is derived from an EMBL/GenBank/DDBJ whole genome shotgun (WGS) entry which is preliminary data.</text>
</comment>
<dbReference type="Proteomes" id="UP001151760">
    <property type="component" value="Unassembled WGS sequence"/>
</dbReference>
<accession>A0ABQ4WV27</accession>